<dbReference type="RefSeq" id="WP_089055050.1">
    <property type="nucleotide sequence ID" value="NZ_MUHA01000023.1"/>
</dbReference>
<dbReference type="EMBL" id="MUHA01000023">
    <property type="protein sequence ID" value="OXA98198.1"/>
    <property type="molecule type" value="Genomic_DNA"/>
</dbReference>
<dbReference type="InterPro" id="IPR003615">
    <property type="entry name" value="HNH_nuc"/>
</dbReference>
<dbReference type="Gene3D" id="1.10.30.50">
    <property type="match status" value="1"/>
</dbReference>
<evidence type="ECO:0000313" key="1">
    <source>
        <dbReference type="EMBL" id="OXA98198.1"/>
    </source>
</evidence>
<reference evidence="1 2" key="1">
    <citation type="submission" date="2016-11" db="EMBL/GenBank/DDBJ databases">
        <title>Whole genomes of Flavobacteriaceae.</title>
        <authorList>
            <person name="Stine C."/>
            <person name="Li C."/>
            <person name="Tadesse D."/>
        </authorList>
    </citation>
    <scope>NUCLEOTIDE SEQUENCE [LARGE SCALE GENOMIC DNA]</scope>
    <source>
        <strain evidence="1 2">CCUG 59446</strain>
    </source>
</reference>
<dbReference type="Proteomes" id="UP000198336">
    <property type="component" value="Unassembled WGS sequence"/>
</dbReference>
<name>A0A226HW57_9FLAO</name>
<dbReference type="AlphaFoldDB" id="A0A226HW57"/>
<keyword evidence="2" id="KW-1185">Reference proteome</keyword>
<proteinExistence type="predicted"/>
<evidence type="ECO:0000313" key="2">
    <source>
        <dbReference type="Proteomes" id="UP000198336"/>
    </source>
</evidence>
<comment type="caution">
    <text evidence="1">The sequence shown here is derived from an EMBL/GenBank/DDBJ whole genome shotgun (WGS) entry which is preliminary data.</text>
</comment>
<protein>
    <recommendedName>
        <fullName evidence="3">HNH endonuclease</fullName>
    </recommendedName>
</protein>
<accession>A0A226HW57</accession>
<dbReference type="CDD" id="cd00085">
    <property type="entry name" value="HNHc"/>
    <property type="match status" value="1"/>
</dbReference>
<sequence length="206" mass="23688">MINRINQTFQLDIAQQEYLNSFIPFTPGLWDNRNLNYIKNHIHNQLLSIQNNKCAFCGLAVNEGGRAELDHIAKKGGLKRPAYIEFTFTPHNLVICCQYCNSSSKKGQVDVLNNIDLTNYSNCTFKLVHPYFDNPNNHFSWSTGEFEILISSTSPQGMFSIDLFGLASEAHTTARAKQIMFEKKLAKYNNRQQIKQRVLDILNFKF</sequence>
<evidence type="ECO:0008006" key="3">
    <source>
        <dbReference type="Google" id="ProtNLM"/>
    </source>
</evidence>
<organism evidence="1 2">
    <name type="scientific">Flavobacterium oncorhynchi</name>
    <dbReference type="NCBI Taxonomy" id="728056"/>
    <lineage>
        <taxon>Bacteria</taxon>
        <taxon>Pseudomonadati</taxon>
        <taxon>Bacteroidota</taxon>
        <taxon>Flavobacteriia</taxon>
        <taxon>Flavobacteriales</taxon>
        <taxon>Flavobacteriaceae</taxon>
        <taxon>Flavobacterium</taxon>
    </lineage>
</organism>
<gene>
    <name evidence="1" type="ORF">B0A75_14740</name>
</gene>